<dbReference type="Proteomes" id="UP000789525">
    <property type="component" value="Unassembled WGS sequence"/>
</dbReference>
<accession>A0ACA9M9Y4</accession>
<protein>
    <submittedName>
        <fullName evidence="1">542_t:CDS:1</fullName>
    </submittedName>
</protein>
<sequence>MTQRVSRQEKEEKIPSVDVSISEDARESNKILVGKQERLIDLDGETAEIQTMVRNIIKKYPDIKTTMNLRELWTPSKQSRAKSIPRPQNAFMLLRKDVSREFCKANQSLSVRDSSAIASNRWNKISDDKKQFWIDLAEVCKKLHSYDYPNYKYCPERNKPSKSRRADTGRKGKDRKSRREQIAPYALRPSKTPNIVEPLVVPSQTLVSGNSASAPAIFTIEDYTQSIPSIIKTPMCNIISSPPNYHYNQQFNEEASHDYQQRPIHNDVKIRSSGVETSPLYSNTNAYAISTHRPTTRSSAVSARNRQAIINQTAPYPSRHHSASNSPRKIINAISHTATQKKELRNKEAKDSSYHGQSISKQHDHTIHTMISPTRQPLNNQQQFIYVNSANPEIPIITSPSFRERRDSVTFYNTIISPTNVYNSVDQLDAGLIMAQQSYLTSPVLHEQTPYIPTTTYMRPAESQQTYVDATLFTTSPSQQTFDLVESSALYTQPQFLNPEIMMPTTQQPYQYPTDYLPVSSVHLQQTNAGRTHQTFLASPPPPPTSGTEYYYQPSEDLQVLSHQLGLTETIDPALLYQNDPLFTSFSYGRDLSPSL</sequence>
<organism evidence="1 2">
    <name type="scientific">Acaulospora colombiana</name>
    <dbReference type="NCBI Taxonomy" id="27376"/>
    <lineage>
        <taxon>Eukaryota</taxon>
        <taxon>Fungi</taxon>
        <taxon>Fungi incertae sedis</taxon>
        <taxon>Mucoromycota</taxon>
        <taxon>Glomeromycotina</taxon>
        <taxon>Glomeromycetes</taxon>
        <taxon>Diversisporales</taxon>
        <taxon>Acaulosporaceae</taxon>
        <taxon>Acaulospora</taxon>
    </lineage>
</organism>
<dbReference type="EMBL" id="CAJVPT010011171">
    <property type="protein sequence ID" value="CAG8577129.1"/>
    <property type="molecule type" value="Genomic_DNA"/>
</dbReference>
<keyword evidence="2" id="KW-1185">Reference proteome</keyword>
<evidence type="ECO:0000313" key="1">
    <source>
        <dbReference type="EMBL" id="CAG8577129.1"/>
    </source>
</evidence>
<reference evidence="1" key="1">
    <citation type="submission" date="2021-06" db="EMBL/GenBank/DDBJ databases">
        <authorList>
            <person name="Kallberg Y."/>
            <person name="Tangrot J."/>
            <person name="Rosling A."/>
        </authorList>
    </citation>
    <scope>NUCLEOTIDE SEQUENCE</scope>
    <source>
        <strain evidence="1">CL356</strain>
    </source>
</reference>
<comment type="caution">
    <text evidence="1">The sequence shown here is derived from an EMBL/GenBank/DDBJ whole genome shotgun (WGS) entry which is preliminary data.</text>
</comment>
<proteinExistence type="predicted"/>
<evidence type="ECO:0000313" key="2">
    <source>
        <dbReference type="Proteomes" id="UP000789525"/>
    </source>
</evidence>
<name>A0ACA9M9Y4_9GLOM</name>
<gene>
    <name evidence="1" type="ORF">ACOLOM_LOCUS5828</name>
</gene>